<dbReference type="CDD" id="cd04475">
    <property type="entry name" value="RPA1_DBD_B"/>
    <property type="match status" value="1"/>
</dbReference>
<evidence type="ECO:0000313" key="2">
    <source>
        <dbReference type="EMBL" id="TVY42204.1"/>
    </source>
</evidence>
<reference evidence="2 3" key="1">
    <citation type="submission" date="2018-05" db="EMBL/GenBank/DDBJ databases">
        <title>Genome sequencing and assembly of the regulated plant pathogen Lachnellula willkommii and related sister species for the development of diagnostic species identification markers.</title>
        <authorList>
            <person name="Giroux E."/>
            <person name="Bilodeau G."/>
        </authorList>
    </citation>
    <scope>NUCLEOTIDE SEQUENCE [LARGE SCALE GENOMIC DNA]</scope>
    <source>
        <strain evidence="2 3">CBS 197.66</strain>
    </source>
</reference>
<dbReference type="GO" id="GO:0000712">
    <property type="term" value="P:resolution of meiotic recombination intermediates"/>
    <property type="evidence" value="ECO:0007669"/>
    <property type="project" value="TreeGrafter"/>
</dbReference>
<sequence length="508" mass="56641">MPQAYPSIQSFYKREAAAGNGEAGVPEEPTRRGDGFTEEELADAVDPLNRKWDPEREYEECTIDQLIPGPKAVTFVGRIVNFTTIIGQSQKQPKATGWHYMLVKDDSAAISVKLYFAHNPYPLKLGYLVSIWTGFISDTSKGDTVTIGGYIVCANLFPGRVTSDHIMIHTTLGTNAVCHAPIGFRKGQPLSGLMALDSWVRGGHDGVQGAKILVCVKSVGAKRKIVKKNGGECEVLEVLLFDHTGEVRMAVWDGMIESAKEWVSGQTILLISNPRFRVEYQGKGSVGVIRQTMIEIEPEFPDAEWLRKYAVGLTKKESLCLEFPEDVWDIDAARYGAFRPLYTLAELDTWVRSDGQQVLTGFLSVTIMDMSLVSYHRRNMLMCAEWCSLPSPFPSHNKSHANPSSCGTPIYSNTLSTPCRNCNKSLNLHINPKILGTLLDETGAIAPGKLLWSERAWEKFFGRTVKEVCVMSAEEIRLFEQRVMFMRMHLCFGWEENVGRLAVLGVFA</sequence>
<dbReference type="OrthoDB" id="3248508at2759"/>
<name>A0A8H8UCC6_9HELO</name>
<dbReference type="Gene3D" id="2.40.50.140">
    <property type="entry name" value="Nucleic acid-binding proteins"/>
    <property type="match status" value="1"/>
</dbReference>
<dbReference type="InterPro" id="IPR012340">
    <property type="entry name" value="NA-bd_OB-fold"/>
</dbReference>
<organism evidence="2 3">
    <name type="scientific">Lachnellula subtilissima</name>
    <dbReference type="NCBI Taxonomy" id="602034"/>
    <lineage>
        <taxon>Eukaryota</taxon>
        <taxon>Fungi</taxon>
        <taxon>Dikarya</taxon>
        <taxon>Ascomycota</taxon>
        <taxon>Pezizomycotina</taxon>
        <taxon>Leotiomycetes</taxon>
        <taxon>Helotiales</taxon>
        <taxon>Lachnaceae</taxon>
        <taxon>Lachnellula</taxon>
    </lineage>
</organism>
<dbReference type="PANTHER" id="PTHR21166:SF2">
    <property type="entry name" value="CELL DIVISION CONTROL PROTEIN 24 OB DOMAIN-CONTAINING PROTEIN-RELATED"/>
    <property type="match status" value="1"/>
</dbReference>
<keyword evidence="3" id="KW-1185">Reference proteome</keyword>
<dbReference type="InterPro" id="IPR052469">
    <property type="entry name" value="MEIOB"/>
</dbReference>
<comment type="caution">
    <text evidence="2">The sequence shown here is derived from an EMBL/GenBank/DDBJ whole genome shotgun (WGS) entry which is preliminary data.</text>
</comment>
<dbReference type="EMBL" id="QGMJ01000106">
    <property type="protein sequence ID" value="TVY42204.1"/>
    <property type="molecule type" value="Genomic_DNA"/>
</dbReference>
<dbReference type="SUPFAM" id="SSF50249">
    <property type="entry name" value="Nucleic acid-binding proteins"/>
    <property type="match status" value="1"/>
</dbReference>
<protein>
    <submittedName>
        <fullName evidence="2">Uncharacterized protein</fullName>
    </submittedName>
</protein>
<accession>A0A8H8UCC6</accession>
<dbReference type="AlphaFoldDB" id="A0A8H8UCC6"/>
<dbReference type="GO" id="GO:0008310">
    <property type="term" value="F:single-stranded DNA 3'-5' DNA exonuclease activity"/>
    <property type="evidence" value="ECO:0007669"/>
    <property type="project" value="TreeGrafter"/>
</dbReference>
<evidence type="ECO:0000256" key="1">
    <source>
        <dbReference type="SAM" id="MobiDB-lite"/>
    </source>
</evidence>
<feature type="region of interest" description="Disordered" evidence="1">
    <location>
        <begin position="16"/>
        <end position="40"/>
    </location>
</feature>
<dbReference type="PANTHER" id="PTHR21166">
    <property type="entry name" value="CELL DIVISION CONTROL PROTEIN 24 OB DOMAIN-CONTAINING PROTEIN-RELATED"/>
    <property type="match status" value="1"/>
</dbReference>
<gene>
    <name evidence="2" type="ORF">LSUB1_G002688</name>
</gene>
<dbReference type="Proteomes" id="UP000462212">
    <property type="component" value="Unassembled WGS sequence"/>
</dbReference>
<proteinExistence type="predicted"/>
<dbReference type="GO" id="GO:0003697">
    <property type="term" value="F:single-stranded DNA binding"/>
    <property type="evidence" value="ECO:0007669"/>
    <property type="project" value="TreeGrafter"/>
</dbReference>
<evidence type="ECO:0000313" key="3">
    <source>
        <dbReference type="Proteomes" id="UP000462212"/>
    </source>
</evidence>